<evidence type="ECO:0000313" key="1">
    <source>
        <dbReference type="EMBL" id="KAJ0112246.1"/>
    </source>
</evidence>
<evidence type="ECO:0000313" key="2">
    <source>
        <dbReference type="Proteomes" id="UP001164250"/>
    </source>
</evidence>
<name>A0ACC1C9I2_9ROSI</name>
<reference evidence="2" key="1">
    <citation type="journal article" date="2023" name="G3 (Bethesda)">
        <title>Genome assembly and association tests identify interacting loci associated with vigor, precocity, and sex in interspecific pistachio rootstocks.</title>
        <authorList>
            <person name="Palmer W."/>
            <person name="Jacygrad E."/>
            <person name="Sagayaradj S."/>
            <person name="Cavanaugh K."/>
            <person name="Han R."/>
            <person name="Bertier L."/>
            <person name="Beede B."/>
            <person name="Kafkas S."/>
            <person name="Golino D."/>
            <person name="Preece J."/>
            <person name="Michelmore R."/>
        </authorList>
    </citation>
    <scope>NUCLEOTIDE SEQUENCE [LARGE SCALE GENOMIC DNA]</scope>
</reference>
<proteinExistence type="predicted"/>
<protein>
    <submittedName>
        <fullName evidence="1">Uncharacterized protein</fullName>
    </submittedName>
</protein>
<dbReference type="EMBL" id="CM047897">
    <property type="protein sequence ID" value="KAJ0112246.1"/>
    <property type="molecule type" value="Genomic_DNA"/>
</dbReference>
<sequence length="153" mass="17612">MNKQNFYIGKTSPSNVRKAYFDQFKKDFTLFLKLRSEELKSGGRMVLTVMSDDKHSPQRPKLESFNVPLYSPRAEEVRHIIEREGSFNIHQLQTFNISWFQISDIKNHEGLELDSSKYSEVGGKIVAGRKRAVAKPLVARHFGKAIMDDMCSD</sequence>
<gene>
    <name evidence="1" type="ORF">Patl1_01821</name>
</gene>
<accession>A0ACC1C9I2</accession>
<comment type="caution">
    <text evidence="1">The sequence shown here is derived from an EMBL/GenBank/DDBJ whole genome shotgun (WGS) entry which is preliminary data.</text>
</comment>
<organism evidence="1 2">
    <name type="scientific">Pistacia atlantica</name>
    <dbReference type="NCBI Taxonomy" id="434234"/>
    <lineage>
        <taxon>Eukaryota</taxon>
        <taxon>Viridiplantae</taxon>
        <taxon>Streptophyta</taxon>
        <taxon>Embryophyta</taxon>
        <taxon>Tracheophyta</taxon>
        <taxon>Spermatophyta</taxon>
        <taxon>Magnoliopsida</taxon>
        <taxon>eudicotyledons</taxon>
        <taxon>Gunneridae</taxon>
        <taxon>Pentapetalae</taxon>
        <taxon>rosids</taxon>
        <taxon>malvids</taxon>
        <taxon>Sapindales</taxon>
        <taxon>Anacardiaceae</taxon>
        <taxon>Pistacia</taxon>
    </lineage>
</organism>
<keyword evidence="2" id="KW-1185">Reference proteome</keyword>
<dbReference type="Proteomes" id="UP001164250">
    <property type="component" value="Chromosome 1"/>
</dbReference>